<reference evidence="12" key="1">
    <citation type="submission" date="2021-03" db="EMBL/GenBank/DDBJ databases">
        <title>novel species isolated from a fishpond in China.</title>
        <authorList>
            <person name="Lu H."/>
            <person name="Cai Z."/>
        </authorList>
    </citation>
    <scope>NUCLEOTIDE SEQUENCE</scope>
    <source>
        <strain evidence="12">JCM 30855</strain>
    </source>
</reference>
<evidence type="ECO:0000256" key="7">
    <source>
        <dbReference type="ARBA" id="ARBA00023012"/>
    </source>
</evidence>
<evidence type="ECO:0000256" key="3">
    <source>
        <dbReference type="ARBA" id="ARBA00012438"/>
    </source>
</evidence>
<dbReference type="InterPro" id="IPR005467">
    <property type="entry name" value="His_kinase_dom"/>
</dbReference>
<comment type="catalytic activity">
    <reaction evidence="1">
        <text>ATP + protein L-histidine = ADP + protein N-phospho-L-histidine.</text>
        <dbReference type="EC" id="2.7.13.3"/>
    </reaction>
</comment>
<protein>
    <recommendedName>
        <fullName evidence="3">histidine kinase</fullName>
        <ecNumber evidence="3">2.7.13.3</ecNumber>
    </recommendedName>
</protein>
<sequence length="523" mass="58554">MPLPFLFSLNQQSFRRQLLTYIIAGVVLLVIISSLLTSWQTSSQTRSMMTRNASQMVKALAEQSVLALLTESPENADTALQQVLEFPDVVAAGLLTQDQRLLTWRGNPADMGYFTERNWSGSASDISMDTNGDLWYLVHKVSIDEDGVDNPLQLTTQDQQTLGYALLVFSQEYLNQLNSRIFTSIAVTGCLAILVMYLVISGVIGRLLLPLQALSRVMGQSHQSGEHLQAEVEGAKEIRRMAESYNAMMTTLDEQDERLRHHNEELEAKVRIRTRELTQARDAALSSNRHKSEFLANMTHELRTPIQSIIGYVDLVREQTQLAGLPHLQEDLDRVNRNAERLLGMINCVLDLAKIEAGRMEVRLSSIHLYDLLRDIEETVLPLLPSGNNRLDIVTPATDRLIRVDAEKLFQVLINLLSNACKFTRDGLIRLSTEYQPGKLTFKVQDTGIGIEKDKQDSIFDQFRQLDSGENRQFSGTGLGLAISRQFTLLMGGTLSVQSQPGRGATFTLELPVSSADYISARN</sequence>
<dbReference type="PANTHER" id="PTHR43711">
    <property type="entry name" value="TWO-COMPONENT HISTIDINE KINASE"/>
    <property type="match status" value="1"/>
</dbReference>
<proteinExistence type="predicted"/>
<dbReference type="Gene3D" id="6.10.340.10">
    <property type="match status" value="1"/>
</dbReference>
<dbReference type="Gene3D" id="3.30.565.10">
    <property type="entry name" value="Histidine kinase-like ATPase, C-terminal domain"/>
    <property type="match status" value="1"/>
</dbReference>
<dbReference type="Pfam" id="PF02518">
    <property type="entry name" value="HATPase_c"/>
    <property type="match status" value="1"/>
</dbReference>
<evidence type="ECO:0000256" key="2">
    <source>
        <dbReference type="ARBA" id="ARBA00004370"/>
    </source>
</evidence>
<feature type="domain" description="HAMP" evidence="11">
    <location>
        <begin position="205"/>
        <end position="257"/>
    </location>
</feature>
<dbReference type="InterPro" id="IPR004358">
    <property type="entry name" value="Sig_transdc_His_kin-like_C"/>
</dbReference>
<dbReference type="EC" id="2.7.13.3" evidence="3"/>
<gene>
    <name evidence="12" type="ORF">J0A66_05180</name>
</gene>
<keyword evidence="13" id="KW-1185">Reference proteome</keyword>
<dbReference type="CDD" id="cd16922">
    <property type="entry name" value="HATPase_EvgS-ArcB-TorS-like"/>
    <property type="match status" value="1"/>
</dbReference>
<dbReference type="GO" id="GO:0000155">
    <property type="term" value="F:phosphorelay sensor kinase activity"/>
    <property type="evidence" value="ECO:0007669"/>
    <property type="project" value="InterPro"/>
</dbReference>
<feature type="domain" description="Histidine kinase" evidence="10">
    <location>
        <begin position="297"/>
        <end position="515"/>
    </location>
</feature>
<organism evidence="12 13">
    <name type="scientific">Bowmanella dokdonensis</name>
    <dbReference type="NCBI Taxonomy" id="751969"/>
    <lineage>
        <taxon>Bacteria</taxon>
        <taxon>Pseudomonadati</taxon>
        <taxon>Pseudomonadota</taxon>
        <taxon>Gammaproteobacteria</taxon>
        <taxon>Alteromonadales</taxon>
        <taxon>Alteromonadaceae</taxon>
        <taxon>Bowmanella</taxon>
    </lineage>
</organism>
<dbReference type="AlphaFoldDB" id="A0A939DMN5"/>
<evidence type="ECO:0000256" key="4">
    <source>
        <dbReference type="ARBA" id="ARBA00022553"/>
    </source>
</evidence>
<dbReference type="PRINTS" id="PR00344">
    <property type="entry name" value="BCTRLSENSOR"/>
</dbReference>
<dbReference type="InterPro" id="IPR036097">
    <property type="entry name" value="HisK_dim/P_sf"/>
</dbReference>
<comment type="caution">
    <text evidence="12">The sequence shown here is derived from an EMBL/GenBank/DDBJ whole genome shotgun (WGS) entry which is preliminary data.</text>
</comment>
<evidence type="ECO:0000256" key="1">
    <source>
        <dbReference type="ARBA" id="ARBA00000085"/>
    </source>
</evidence>
<dbReference type="SUPFAM" id="SSF55874">
    <property type="entry name" value="ATPase domain of HSP90 chaperone/DNA topoisomerase II/histidine kinase"/>
    <property type="match status" value="1"/>
</dbReference>
<keyword evidence="9" id="KW-1133">Transmembrane helix</keyword>
<dbReference type="SMART" id="SM00387">
    <property type="entry name" value="HATPase_c"/>
    <property type="match status" value="1"/>
</dbReference>
<dbReference type="SUPFAM" id="SSF47384">
    <property type="entry name" value="Homodimeric domain of signal transducing histidine kinase"/>
    <property type="match status" value="1"/>
</dbReference>
<evidence type="ECO:0000256" key="5">
    <source>
        <dbReference type="ARBA" id="ARBA00022679"/>
    </source>
</evidence>
<dbReference type="InterPro" id="IPR003660">
    <property type="entry name" value="HAMP_dom"/>
</dbReference>
<dbReference type="FunFam" id="3.30.565.10:FF:000010">
    <property type="entry name" value="Sensor histidine kinase RcsC"/>
    <property type="match status" value="1"/>
</dbReference>
<evidence type="ECO:0000259" key="10">
    <source>
        <dbReference type="PROSITE" id="PS50109"/>
    </source>
</evidence>
<keyword evidence="8" id="KW-0175">Coiled coil</keyword>
<keyword evidence="9" id="KW-0472">Membrane</keyword>
<dbReference type="CDD" id="cd00082">
    <property type="entry name" value="HisKA"/>
    <property type="match status" value="1"/>
</dbReference>
<keyword evidence="6" id="KW-0418">Kinase</keyword>
<dbReference type="RefSeq" id="WP_206572715.1">
    <property type="nucleotide sequence ID" value="NZ_JAFKCV010000002.1"/>
</dbReference>
<dbReference type="PROSITE" id="PS50885">
    <property type="entry name" value="HAMP"/>
    <property type="match status" value="1"/>
</dbReference>
<comment type="subcellular location">
    <subcellularLocation>
        <location evidence="2">Membrane</location>
    </subcellularLocation>
</comment>
<dbReference type="PROSITE" id="PS50109">
    <property type="entry name" value="HIS_KIN"/>
    <property type="match status" value="1"/>
</dbReference>
<dbReference type="InterPro" id="IPR050736">
    <property type="entry name" value="Sensor_HK_Regulatory"/>
</dbReference>
<accession>A0A939DMN5</accession>
<name>A0A939DMN5_9ALTE</name>
<feature type="coiled-coil region" evidence="8">
    <location>
        <begin position="249"/>
        <end position="283"/>
    </location>
</feature>
<dbReference type="GO" id="GO:0016020">
    <property type="term" value="C:membrane"/>
    <property type="evidence" value="ECO:0007669"/>
    <property type="project" value="UniProtKB-SubCell"/>
</dbReference>
<feature type="transmembrane region" description="Helical" evidence="9">
    <location>
        <begin position="181"/>
        <end position="209"/>
    </location>
</feature>
<dbReference type="Pfam" id="PF00512">
    <property type="entry name" value="HisKA"/>
    <property type="match status" value="1"/>
</dbReference>
<keyword evidence="4" id="KW-0597">Phosphoprotein</keyword>
<evidence type="ECO:0000259" key="11">
    <source>
        <dbReference type="PROSITE" id="PS50885"/>
    </source>
</evidence>
<evidence type="ECO:0000256" key="9">
    <source>
        <dbReference type="SAM" id="Phobius"/>
    </source>
</evidence>
<keyword evidence="5" id="KW-0808">Transferase</keyword>
<dbReference type="PANTHER" id="PTHR43711:SF26">
    <property type="entry name" value="SENSOR HISTIDINE KINASE RCSC"/>
    <property type="match status" value="1"/>
</dbReference>
<dbReference type="EMBL" id="JAFKCV010000002">
    <property type="protein sequence ID" value="MBN7824616.1"/>
    <property type="molecule type" value="Genomic_DNA"/>
</dbReference>
<keyword evidence="9" id="KW-0812">Transmembrane</keyword>
<dbReference type="InterPro" id="IPR036890">
    <property type="entry name" value="HATPase_C_sf"/>
</dbReference>
<dbReference type="InterPro" id="IPR003661">
    <property type="entry name" value="HisK_dim/P_dom"/>
</dbReference>
<evidence type="ECO:0000256" key="8">
    <source>
        <dbReference type="SAM" id="Coils"/>
    </source>
</evidence>
<evidence type="ECO:0000256" key="6">
    <source>
        <dbReference type="ARBA" id="ARBA00022777"/>
    </source>
</evidence>
<dbReference type="Gene3D" id="1.10.287.130">
    <property type="match status" value="1"/>
</dbReference>
<dbReference type="InterPro" id="IPR003594">
    <property type="entry name" value="HATPase_dom"/>
</dbReference>
<evidence type="ECO:0000313" key="13">
    <source>
        <dbReference type="Proteomes" id="UP000664654"/>
    </source>
</evidence>
<feature type="transmembrane region" description="Helical" evidence="9">
    <location>
        <begin position="20"/>
        <end position="39"/>
    </location>
</feature>
<keyword evidence="7" id="KW-0902">Two-component regulatory system</keyword>
<dbReference type="SMART" id="SM00388">
    <property type="entry name" value="HisKA"/>
    <property type="match status" value="1"/>
</dbReference>
<dbReference type="Proteomes" id="UP000664654">
    <property type="component" value="Unassembled WGS sequence"/>
</dbReference>
<evidence type="ECO:0000313" key="12">
    <source>
        <dbReference type="EMBL" id="MBN7824616.1"/>
    </source>
</evidence>